<evidence type="ECO:0000259" key="8">
    <source>
        <dbReference type="Pfam" id="PF00482"/>
    </source>
</evidence>
<evidence type="ECO:0000256" key="7">
    <source>
        <dbReference type="SAM" id="Phobius"/>
    </source>
</evidence>
<protein>
    <submittedName>
        <fullName evidence="9">Tight adherence protein B</fullName>
    </submittedName>
</protein>
<dbReference type="PANTHER" id="PTHR35007">
    <property type="entry name" value="INTEGRAL MEMBRANE PROTEIN-RELATED"/>
    <property type="match status" value="1"/>
</dbReference>
<feature type="coiled-coil region" evidence="6">
    <location>
        <begin position="57"/>
        <end position="84"/>
    </location>
</feature>
<keyword evidence="6" id="KW-0175">Coiled coil</keyword>
<comment type="caution">
    <text evidence="9">The sequence shown here is derived from an EMBL/GenBank/DDBJ whole genome shotgun (WGS) entry which is preliminary data.</text>
</comment>
<reference evidence="9 10" key="1">
    <citation type="submission" date="2018-10" db="EMBL/GenBank/DDBJ databases">
        <title>Genomic Encyclopedia of Type Strains, Phase IV (KMG-IV): sequencing the most valuable type-strain genomes for metagenomic binning, comparative biology and taxonomic classification.</title>
        <authorList>
            <person name="Goeker M."/>
        </authorList>
    </citation>
    <scope>NUCLEOTIDE SEQUENCE [LARGE SCALE GENOMIC DNA]</scope>
    <source>
        <strain evidence="9 10">DSM 4734</strain>
    </source>
</reference>
<feature type="transmembrane region" description="Helical" evidence="7">
    <location>
        <begin position="99"/>
        <end position="120"/>
    </location>
</feature>
<evidence type="ECO:0000256" key="4">
    <source>
        <dbReference type="ARBA" id="ARBA00022989"/>
    </source>
</evidence>
<keyword evidence="3 7" id="KW-0812">Transmembrane</keyword>
<evidence type="ECO:0000313" key="9">
    <source>
        <dbReference type="EMBL" id="RKR03786.1"/>
    </source>
</evidence>
<feature type="transmembrane region" description="Helical" evidence="7">
    <location>
        <begin position="6"/>
        <end position="30"/>
    </location>
</feature>
<dbReference type="Proteomes" id="UP000273675">
    <property type="component" value="Unassembled WGS sequence"/>
</dbReference>
<evidence type="ECO:0000256" key="1">
    <source>
        <dbReference type="ARBA" id="ARBA00004651"/>
    </source>
</evidence>
<dbReference type="RefSeq" id="WP_233128225.1">
    <property type="nucleotide sequence ID" value="NZ_RBIM01000001.1"/>
</dbReference>
<keyword evidence="4 7" id="KW-1133">Transmembrane helix</keyword>
<keyword evidence="2" id="KW-1003">Cell membrane</keyword>
<feature type="transmembrane region" description="Helical" evidence="7">
    <location>
        <begin position="307"/>
        <end position="327"/>
    </location>
</feature>
<dbReference type="Gene3D" id="1.20.81.30">
    <property type="entry name" value="Type II secretion system (T2SS), domain F"/>
    <property type="match status" value="1"/>
</dbReference>
<dbReference type="EMBL" id="RBIM01000001">
    <property type="protein sequence ID" value="RKR03786.1"/>
    <property type="molecule type" value="Genomic_DNA"/>
</dbReference>
<evidence type="ECO:0000256" key="5">
    <source>
        <dbReference type="ARBA" id="ARBA00023136"/>
    </source>
</evidence>
<evidence type="ECO:0000256" key="3">
    <source>
        <dbReference type="ARBA" id="ARBA00022692"/>
    </source>
</evidence>
<proteinExistence type="predicted"/>
<keyword evidence="5 7" id="KW-0472">Membrane</keyword>
<evidence type="ECO:0000256" key="2">
    <source>
        <dbReference type="ARBA" id="ARBA00022475"/>
    </source>
</evidence>
<feature type="transmembrane region" description="Helical" evidence="7">
    <location>
        <begin position="263"/>
        <end position="287"/>
    </location>
</feature>
<gene>
    <name evidence="9" type="ORF">C7435_0225</name>
</gene>
<feature type="domain" description="Type II secretion system protein GspF" evidence="8">
    <location>
        <begin position="164"/>
        <end position="289"/>
    </location>
</feature>
<dbReference type="Pfam" id="PF00482">
    <property type="entry name" value="T2SSF"/>
    <property type="match status" value="1"/>
</dbReference>
<sequence length="331" mass="35711">MGGDMAFILAAAAAFMAVGGVGWVVTGAAGDAQSKKRMNRAVGTGGLQRGRRQASALDQAAQRKRQVQETLKDLEQRQRDQRKKSLSVKARIQQAGMSFTPAVFWVVSACLAVVGMLVALLTGQKLLVIGAVGLISGLGLPRWWLGFLRGRRQKQFSGEFANALDVITRGVKSGLPLNECLKILSVESPEPVRTEFEKLVEGIAVGVSLPDGLDRMCERMPLPELNFFRTVLIIQQKTGGNLAETLGNLSTVLRSRKMMREKVGALASEANASAAIIGSLPPGVFGIVYATTPSYMSQMFTHPTGQLMLLGGVTWMFIGIMVMRGMINFKI</sequence>
<dbReference type="AlphaFoldDB" id="A0A495DLH0"/>
<accession>A0A495DLH0</accession>
<evidence type="ECO:0000256" key="6">
    <source>
        <dbReference type="SAM" id="Coils"/>
    </source>
</evidence>
<feature type="transmembrane region" description="Helical" evidence="7">
    <location>
        <begin position="126"/>
        <end position="145"/>
    </location>
</feature>
<organism evidence="9 10">
    <name type="scientific">Maricaulis maris</name>
    <dbReference type="NCBI Taxonomy" id="74318"/>
    <lineage>
        <taxon>Bacteria</taxon>
        <taxon>Pseudomonadati</taxon>
        <taxon>Pseudomonadota</taxon>
        <taxon>Alphaproteobacteria</taxon>
        <taxon>Maricaulales</taxon>
        <taxon>Maricaulaceae</taxon>
        <taxon>Maricaulis</taxon>
    </lineage>
</organism>
<dbReference type="PANTHER" id="PTHR35007:SF1">
    <property type="entry name" value="PILUS ASSEMBLY PROTEIN"/>
    <property type="match status" value="1"/>
</dbReference>
<name>A0A495DLH0_9PROT</name>
<dbReference type="InterPro" id="IPR018076">
    <property type="entry name" value="T2SS_GspF_dom"/>
</dbReference>
<dbReference type="InterPro" id="IPR042094">
    <property type="entry name" value="T2SS_GspF_sf"/>
</dbReference>
<dbReference type="GO" id="GO:0005886">
    <property type="term" value="C:plasma membrane"/>
    <property type="evidence" value="ECO:0007669"/>
    <property type="project" value="UniProtKB-SubCell"/>
</dbReference>
<evidence type="ECO:0000313" key="10">
    <source>
        <dbReference type="Proteomes" id="UP000273675"/>
    </source>
</evidence>
<comment type="subcellular location">
    <subcellularLocation>
        <location evidence="1">Cell membrane</location>
        <topology evidence="1">Multi-pass membrane protein</topology>
    </subcellularLocation>
</comment>